<feature type="region of interest" description="Disordered" evidence="3">
    <location>
        <begin position="170"/>
        <end position="263"/>
    </location>
</feature>
<feature type="compositionally biased region" description="Low complexity" evidence="3">
    <location>
        <begin position="246"/>
        <end position="259"/>
    </location>
</feature>
<dbReference type="OrthoDB" id="5949865at2759"/>
<comment type="similarity">
    <text evidence="1 2">Belongs to the endosulfine family.</text>
</comment>
<dbReference type="GO" id="GO:0005737">
    <property type="term" value="C:cytoplasm"/>
    <property type="evidence" value="ECO:0007669"/>
    <property type="project" value="TreeGrafter"/>
</dbReference>
<reference evidence="4" key="1">
    <citation type="submission" date="2021-02" db="EMBL/GenBank/DDBJ databases">
        <authorList>
            <person name="Palmer J.M."/>
        </authorList>
    </citation>
    <scope>NUCLEOTIDE SEQUENCE</scope>
    <source>
        <strain evidence="4">SCRP23</strain>
    </source>
</reference>
<dbReference type="Pfam" id="PF04667">
    <property type="entry name" value="Endosulfine"/>
    <property type="match status" value="1"/>
</dbReference>
<keyword evidence="5" id="KW-1185">Reference proteome</keyword>
<dbReference type="Proteomes" id="UP000693981">
    <property type="component" value="Unassembled WGS sequence"/>
</dbReference>
<evidence type="ECO:0000256" key="2">
    <source>
        <dbReference type="RuleBase" id="RU363120"/>
    </source>
</evidence>
<evidence type="ECO:0000313" key="5">
    <source>
        <dbReference type="Proteomes" id="UP000693981"/>
    </source>
</evidence>
<accession>A0A8T1WMK5</accession>
<feature type="compositionally biased region" description="Low complexity" evidence="3">
    <location>
        <begin position="357"/>
        <end position="369"/>
    </location>
</feature>
<proteinExistence type="inferred from homology"/>
<evidence type="ECO:0000256" key="3">
    <source>
        <dbReference type="SAM" id="MobiDB-lite"/>
    </source>
</evidence>
<dbReference type="PANTHER" id="PTHR10358">
    <property type="entry name" value="ENDOSULFINE"/>
    <property type="match status" value="1"/>
</dbReference>
<feature type="compositionally biased region" description="Polar residues" evidence="3">
    <location>
        <begin position="201"/>
        <end position="222"/>
    </location>
</feature>
<sequence>MNVQNNMASSSRGMARLNGSNRAAWNAMDLQIGAQVPPANARGAPEDGGALSARNVLLRQKLQERKRYDSADDAMKKAAAKTAANAHQNPMQQQTQPKKQQLQPGERPFSPAQMGQAAFFNAMQSDKPKRQVHRNAPTALGGAAEGRNALIQRKMQTKAAFDSADYQLTKAKRREQEAESEDVAMEDASEGEDASAAMSSPCATSAVTASHRQQFASMSPSRASKYGALDNSKKPSRRDLLKQQEAEAATASQPAAAGTAAGGSKYGKLCAAHVLIRRKLKERKRFDSADYNMEKQGQPTDVPADVAAEPAAPGDVLSTVPVTTLGPAQASIDHQVKHIKLSEGPSGRVASPANETNATSQPAPANAAQATLAARAARYGFKKSAGSPTPAVANAAQASLARYGIDKGVSPATAARNLMLQRKLTERKMFDSADHFKEAA</sequence>
<feature type="region of interest" description="Disordered" evidence="3">
    <location>
        <begin position="344"/>
        <end position="369"/>
    </location>
</feature>
<dbReference type="GO" id="GO:0004864">
    <property type="term" value="F:protein phosphatase inhibitor activity"/>
    <property type="evidence" value="ECO:0007669"/>
    <property type="project" value="TreeGrafter"/>
</dbReference>
<feature type="compositionally biased region" description="Basic and acidic residues" evidence="3">
    <location>
        <begin position="231"/>
        <end position="245"/>
    </location>
</feature>
<evidence type="ECO:0000256" key="1">
    <source>
        <dbReference type="ARBA" id="ARBA00010520"/>
    </source>
</evidence>
<gene>
    <name evidence="4" type="ORF">PHYBOEH_006168</name>
</gene>
<dbReference type="PANTHER" id="PTHR10358:SF6">
    <property type="entry name" value="ENDOSULFINE, ISOFORM A"/>
    <property type="match status" value="1"/>
</dbReference>
<feature type="compositionally biased region" description="Basic and acidic residues" evidence="3">
    <location>
        <begin position="64"/>
        <end position="76"/>
    </location>
</feature>
<feature type="region of interest" description="Disordered" evidence="3">
    <location>
        <begin position="64"/>
        <end position="111"/>
    </location>
</feature>
<name>A0A8T1WMK5_9STRA</name>
<protein>
    <submittedName>
        <fullName evidence="4">Uncharacterized protein</fullName>
    </submittedName>
</protein>
<dbReference type="AlphaFoldDB" id="A0A8T1WMK5"/>
<evidence type="ECO:0000313" key="4">
    <source>
        <dbReference type="EMBL" id="KAG7393170.1"/>
    </source>
</evidence>
<organism evidence="4 5">
    <name type="scientific">Phytophthora boehmeriae</name>
    <dbReference type="NCBI Taxonomy" id="109152"/>
    <lineage>
        <taxon>Eukaryota</taxon>
        <taxon>Sar</taxon>
        <taxon>Stramenopiles</taxon>
        <taxon>Oomycota</taxon>
        <taxon>Peronosporomycetes</taxon>
        <taxon>Peronosporales</taxon>
        <taxon>Peronosporaceae</taxon>
        <taxon>Phytophthora</taxon>
    </lineage>
</organism>
<feature type="compositionally biased region" description="Low complexity" evidence="3">
    <location>
        <begin position="80"/>
        <end position="104"/>
    </location>
</feature>
<comment type="caution">
    <text evidence="4">The sequence shown here is derived from an EMBL/GenBank/DDBJ whole genome shotgun (WGS) entry which is preliminary data.</text>
</comment>
<feature type="compositionally biased region" description="Acidic residues" evidence="3">
    <location>
        <begin position="178"/>
        <end position="193"/>
    </location>
</feature>
<dbReference type="EMBL" id="JAGDFL010000323">
    <property type="protein sequence ID" value="KAG7393170.1"/>
    <property type="molecule type" value="Genomic_DNA"/>
</dbReference>
<dbReference type="InterPro" id="IPR006760">
    <property type="entry name" value="Endosulphine"/>
</dbReference>